<dbReference type="AlphaFoldDB" id="A0A7S0YE90"/>
<feature type="transmembrane region" description="Helical" evidence="1">
    <location>
        <begin position="305"/>
        <end position="322"/>
    </location>
</feature>
<feature type="transmembrane region" description="Helical" evidence="1">
    <location>
        <begin position="219"/>
        <end position="238"/>
    </location>
</feature>
<feature type="transmembrane region" description="Helical" evidence="1">
    <location>
        <begin position="548"/>
        <end position="566"/>
    </location>
</feature>
<keyword evidence="1" id="KW-1133">Transmembrane helix</keyword>
<evidence type="ECO:0000313" key="2">
    <source>
        <dbReference type="EMBL" id="CAD8765733.1"/>
    </source>
</evidence>
<gene>
    <name evidence="2" type="ORF">PPAR00522_LOCUS2121</name>
</gene>
<evidence type="ECO:0000256" key="1">
    <source>
        <dbReference type="SAM" id="Phobius"/>
    </source>
</evidence>
<feature type="transmembrane region" description="Helical" evidence="1">
    <location>
        <begin position="244"/>
        <end position="265"/>
    </location>
</feature>
<feature type="transmembrane region" description="Helical" evidence="1">
    <location>
        <begin position="180"/>
        <end position="199"/>
    </location>
</feature>
<reference evidence="2" key="1">
    <citation type="submission" date="2021-01" db="EMBL/GenBank/DDBJ databases">
        <authorList>
            <person name="Corre E."/>
            <person name="Pelletier E."/>
            <person name="Niang G."/>
            <person name="Scheremetjew M."/>
            <person name="Finn R."/>
            <person name="Kale V."/>
            <person name="Holt S."/>
            <person name="Cochrane G."/>
            <person name="Meng A."/>
            <person name="Brown T."/>
            <person name="Cohen L."/>
        </authorList>
    </citation>
    <scope>NUCLEOTIDE SEQUENCE</scope>
    <source>
        <strain evidence="2">SAG 63-3</strain>
    </source>
</reference>
<protein>
    <submittedName>
        <fullName evidence="2">Uncharacterized protein</fullName>
    </submittedName>
</protein>
<name>A0A7S0YE90_9CHLO</name>
<keyword evidence="1" id="KW-0812">Transmembrane</keyword>
<feature type="transmembrane region" description="Helical" evidence="1">
    <location>
        <begin position="137"/>
        <end position="160"/>
    </location>
</feature>
<accession>A0A7S0YE90</accession>
<feature type="transmembrane region" description="Helical" evidence="1">
    <location>
        <begin position="509"/>
        <end position="528"/>
    </location>
</feature>
<feature type="transmembrane region" description="Helical" evidence="1">
    <location>
        <begin position="476"/>
        <end position="497"/>
    </location>
</feature>
<organism evidence="2">
    <name type="scientific">Polytomella parva</name>
    <dbReference type="NCBI Taxonomy" id="51329"/>
    <lineage>
        <taxon>Eukaryota</taxon>
        <taxon>Viridiplantae</taxon>
        <taxon>Chlorophyta</taxon>
        <taxon>core chlorophytes</taxon>
        <taxon>Chlorophyceae</taxon>
        <taxon>CS clade</taxon>
        <taxon>Chlamydomonadales</taxon>
        <taxon>Chlamydomonadaceae</taxon>
        <taxon>Polytomella</taxon>
    </lineage>
</organism>
<proteinExistence type="predicted"/>
<dbReference type="EMBL" id="HBFM01003686">
    <property type="protein sequence ID" value="CAD8765733.1"/>
    <property type="molecule type" value="Transcribed_RNA"/>
</dbReference>
<sequence length="575" mass="62012">MLPLRDFKSVCLSRKTKKHCYTCKANCHPSFISRQSIQISFSFLKNTNPSCVLHLNRPSALSNDSFSIDPINGTGTSSYVVSIHKSSFNDLVNKLGGEKTQIAHDNVNLYSGENLVKTSSVDIKQLPRSIQTLATTAFRILGVSYFLLSSSMIATSLGYLPTTWLGSCFPQNSGSTGVTARIFLGLAAGSLLRAAASFFPLQTALAGQGHLVSWKLQRLSLGLGFFGLLSSAAAAVPSTSSLGFLKMLVTALGLSTAAATFWIAYQQHQIQPFISPYLEGRSVPEMASTLLRLIHDDFKSLSSSLAYFTAAVALIATGSILFTSSGGLPSAATAAAALYHRIGYPVTSPGHALLKGSAMMQGISTAAAAATTITASTNASLLAVQVSYPSSTAVLRRMLVSSFPLLAVQLFFLLDFSRLAVQRSQVKDVESRILRRLYESSYKRSTKAGSEKNVSQGSSKAQDLILSHQPSIRRSLMYGGVGLPSLVQLFFVVRALMNPVVLIDLDPKLWQAVGITALVAAIHSLVLVPHGIGYETVWQVISGKLRTVWKIGIWIVEHLIVSSRWITFFRHSKPL</sequence>
<keyword evidence="1" id="KW-0472">Membrane</keyword>